<dbReference type="Pfam" id="PF05954">
    <property type="entry name" value="Phage_GPD"/>
    <property type="match status" value="1"/>
</dbReference>
<protein>
    <submittedName>
        <fullName evidence="5">Rhs element Vgr protein</fullName>
    </submittedName>
</protein>
<dbReference type="SUPFAM" id="SSF69279">
    <property type="entry name" value="Phage tail proteins"/>
    <property type="match status" value="2"/>
</dbReference>
<dbReference type="NCBIfam" id="TIGR03361">
    <property type="entry name" value="VI_Rhs_Vgr"/>
    <property type="match status" value="1"/>
</dbReference>
<dbReference type="Gene3D" id="2.30.110.50">
    <property type="match status" value="1"/>
</dbReference>
<feature type="domain" description="DUF2345" evidence="3">
    <location>
        <begin position="718"/>
        <end position="864"/>
    </location>
</feature>
<dbReference type="Pfam" id="PF10106">
    <property type="entry name" value="DUF2345"/>
    <property type="match status" value="1"/>
</dbReference>
<dbReference type="AlphaFoldDB" id="A0A6P2L290"/>
<evidence type="ECO:0000259" key="2">
    <source>
        <dbReference type="Pfam" id="PF04717"/>
    </source>
</evidence>
<evidence type="ECO:0000313" key="6">
    <source>
        <dbReference type="Proteomes" id="UP000494174"/>
    </source>
</evidence>
<evidence type="ECO:0000259" key="3">
    <source>
        <dbReference type="Pfam" id="PF10106"/>
    </source>
</evidence>
<feature type="domain" description="Gp5/Type VI secretion system Vgr protein OB-fold" evidence="2">
    <location>
        <begin position="492"/>
        <end position="552"/>
    </location>
</feature>
<dbReference type="Gene3D" id="2.40.50.230">
    <property type="entry name" value="Gp5 N-terminal domain"/>
    <property type="match status" value="1"/>
</dbReference>
<dbReference type="InterPro" id="IPR018769">
    <property type="entry name" value="VgrG2_DUF2345"/>
</dbReference>
<evidence type="ECO:0000259" key="4">
    <source>
        <dbReference type="Pfam" id="PF13296"/>
    </source>
</evidence>
<reference evidence="5 6" key="1">
    <citation type="submission" date="2019-09" db="EMBL/GenBank/DDBJ databases">
        <authorList>
            <person name="Depoorter E."/>
        </authorList>
    </citation>
    <scope>NUCLEOTIDE SEQUENCE [LARGE SCALE GENOMIC DNA]</scope>
    <source>
        <strain evidence="5">R-15945</strain>
    </source>
</reference>
<dbReference type="Gene3D" id="4.10.220.110">
    <property type="match status" value="1"/>
</dbReference>
<accession>A0A6P2L290</accession>
<organism evidence="5 6">
    <name type="scientific">Burkholderia lata (strain ATCC 17760 / DSM 23089 / LMG 22485 / NCIMB 9086 / R18194 / 383)</name>
    <dbReference type="NCBI Taxonomy" id="482957"/>
    <lineage>
        <taxon>Bacteria</taxon>
        <taxon>Pseudomonadati</taxon>
        <taxon>Pseudomonadota</taxon>
        <taxon>Betaproteobacteria</taxon>
        <taxon>Burkholderiales</taxon>
        <taxon>Burkholderiaceae</taxon>
        <taxon>Burkholderia</taxon>
        <taxon>Burkholderia cepacia complex</taxon>
    </lineage>
</organism>
<dbReference type="InterPro" id="IPR028244">
    <property type="entry name" value="T6SS_Rhs_Vgr_dom"/>
</dbReference>
<dbReference type="InterPro" id="IPR006531">
    <property type="entry name" value="Gp5/Vgr_OB"/>
</dbReference>
<dbReference type="Pfam" id="PF13296">
    <property type="entry name" value="T6SS_Vgr"/>
    <property type="match status" value="1"/>
</dbReference>
<dbReference type="EMBL" id="CABVPU010000008">
    <property type="protein sequence ID" value="VWB61113.1"/>
    <property type="molecule type" value="Genomic_DNA"/>
</dbReference>
<dbReference type="InterPro" id="IPR006533">
    <property type="entry name" value="T6SS_Vgr_RhsGE"/>
</dbReference>
<gene>
    <name evidence="5" type="ORF">BLA15945_02875</name>
</gene>
<dbReference type="SUPFAM" id="SSF69255">
    <property type="entry name" value="gp5 N-terminal domain-like"/>
    <property type="match status" value="1"/>
</dbReference>
<proteinExistence type="inferred from homology"/>
<dbReference type="NCBIfam" id="TIGR01646">
    <property type="entry name" value="vgr_GE"/>
    <property type="match status" value="1"/>
</dbReference>
<name>A0A6P2L290_BURL3</name>
<evidence type="ECO:0000313" key="5">
    <source>
        <dbReference type="EMBL" id="VWB61113.1"/>
    </source>
</evidence>
<dbReference type="Gene3D" id="3.55.50.10">
    <property type="entry name" value="Baseplate protein-like domains"/>
    <property type="match status" value="1"/>
</dbReference>
<dbReference type="InterPro" id="IPR037026">
    <property type="entry name" value="Vgr_OB-fold_dom_sf"/>
</dbReference>
<feature type="domain" description="Putative type VI secretion system Rhs element associated Vgr" evidence="4">
    <location>
        <begin position="575"/>
        <end position="674"/>
    </location>
</feature>
<dbReference type="SUPFAM" id="SSF69349">
    <property type="entry name" value="Phage fibre proteins"/>
    <property type="match status" value="1"/>
</dbReference>
<dbReference type="InterPro" id="IPR017847">
    <property type="entry name" value="T6SS_RhsGE_Vgr_subset"/>
</dbReference>
<dbReference type="Pfam" id="PF04717">
    <property type="entry name" value="Phage_base_V"/>
    <property type="match status" value="1"/>
</dbReference>
<evidence type="ECO:0000256" key="1">
    <source>
        <dbReference type="ARBA" id="ARBA00005558"/>
    </source>
</evidence>
<dbReference type="Proteomes" id="UP000494174">
    <property type="component" value="Unassembled WGS sequence"/>
</dbReference>
<sequence>MMNSRSVRCGLNRVYAEGLCRGQKKFWAVSYCEEIPICRPAMLGGRFCYYTVRGSLMVSDLLNKALRTQYVQHGRIVRLDTPLGEDGLVPLYVRGRACLGRDFEFTIDATSTRLETIHAKALIRQSVTLWIRQTDGSEMPIHGYVTAFSRLGGDGANTYYQLRFNSFLALLRLGSDRRDWIETLAQQTVSDVLGKYTQAAGNFTWQLSRGLRSYSYRMQWESDWNYVHRTFEGLGLFPRFDIAQDGKSHKVVIMDDLFSVPELKQKTILFSRSVQNEEFDGLSEWIDSQEIQSAELDTGTFDYKRPDLSKHVTMPAFDLDDVPGLGEQYEYTGSHTWSDRDMGEAQANVVTEEWRSRAQRFYGVGALRCAWPGRYGVLTGHPVHDAQPDQDREMAILSVNWLIQNNVPGLENLMRFRRSLRAEVEQARASGAGSSVRHDDGGVGFFHVEIEAQRRRVAFRSPFEHKKPIMQLQTGIVGGPEDEEIYTDAMLRAKVRLTSNRLNDGDQNVSAWIRAAMPDAGRKRGGMFPLRKNDEVLIGFINGDCDRPVILSRMHGGESMPEWHTHGLTSGLLSREYGGEGYNQLMMDDASGQNRVHLYSTSYSSHLHLGYLIQHSGNTRGAFIGQGFDLKSLGYGAVRAEQGLYVSTQPATTQPLSATAASEQLTRAEAMLATTSKASQTNRAQSQQDGHDALKTFTDATQHPVAGTTKGGRTAGGGTGNANGFAKPIMLLSSPEGIAASTQGSAHITANKQTTVVAGEDINLAAGRALLASVLEQISLFAEKLGVKIYAASGPIDLQAQNDSMSLAASQDVKITAGKKMYLSADEIWIGANGSYIKLTANMIENATSGQIVEKCANWEKAGAASGTLQNPLHSSPVSVDGGRFTLFSG</sequence>
<comment type="similarity">
    <text evidence="1">Belongs to the VgrG protein family.</text>
</comment>